<dbReference type="SUPFAM" id="SSF56300">
    <property type="entry name" value="Metallo-dependent phosphatases"/>
    <property type="match status" value="1"/>
</dbReference>
<gene>
    <name evidence="3" type="ordered locus">DhcVS_346</name>
</gene>
<dbReference type="InterPro" id="IPR050126">
    <property type="entry name" value="Ap4A_hydrolase"/>
</dbReference>
<dbReference type="EMBL" id="CP001827">
    <property type="protein sequence ID" value="ACZ61503.1"/>
    <property type="molecule type" value="Genomic_DNA"/>
</dbReference>
<dbReference type="Gene3D" id="3.60.21.10">
    <property type="match status" value="1"/>
</dbReference>
<proteinExistence type="inferred from homology"/>
<dbReference type="InterPro" id="IPR011152">
    <property type="entry name" value="Pesterase_MJ0912"/>
</dbReference>
<protein>
    <submittedName>
        <fullName evidence="3">Serine/threonine protein phosphatase</fullName>
    </submittedName>
</protein>
<dbReference type="eggNOG" id="COG0639">
    <property type="taxonomic scope" value="Bacteria"/>
</dbReference>
<dbReference type="InterPro" id="IPR024654">
    <property type="entry name" value="Calcineurin-like_PHP_lpxH"/>
</dbReference>
<accession>D2BGQ3</accession>
<dbReference type="PANTHER" id="PTHR42850:SF2">
    <property type="entry name" value="BLL5683 PROTEIN"/>
    <property type="match status" value="1"/>
</dbReference>
<dbReference type="Proteomes" id="UP000002506">
    <property type="component" value="Chromosome"/>
</dbReference>
<evidence type="ECO:0000313" key="4">
    <source>
        <dbReference type="Proteomes" id="UP000002506"/>
    </source>
</evidence>
<dbReference type="HOGENOM" id="CLU_074761_0_1_0"/>
<evidence type="ECO:0000256" key="1">
    <source>
        <dbReference type="ARBA" id="ARBA00008950"/>
    </source>
</evidence>
<dbReference type="Pfam" id="PF12850">
    <property type="entry name" value="Metallophos_2"/>
    <property type="match status" value="1"/>
</dbReference>
<evidence type="ECO:0000259" key="2">
    <source>
        <dbReference type="Pfam" id="PF12850"/>
    </source>
</evidence>
<dbReference type="GO" id="GO:0016791">
    <property type="term" value="F:phosphatase activity"/>
    <property type="evidence" value="ECO:0007669"/>
    <property type="project" value="TreeGrafter"/>
</dbReference>
<comment type="similarity">
    <text evidence="1">Belongs to the metallophosphoesterase superfamily. YfcE family.</text>
</comment>
<dbReference type="KEGG" id="dev:DhcVS_346"/>
<dbReference type="AlphaFoldDB" id="D2BGQ3"/>
<organism evidence="3 4">
    <name type="scientific">Dehalococcoides mccartyi (strain VS)</name>
    <dbReference type="NCBI Taxonomy" id="311424"/>
    <lineage>
        <taxon>Bacteria</taxon>
        <taxon>Bacillati</taxon>
        <taxon>Chloroflexota</taxon>
        <taxon>Dehalococcoidia</taxon>
        <taxon>Dehalococcoidales</taxon>
        <taxon>Dehalococcoidaceae</taxon>
        <taxon>Dehalococcoides</taxon>
    </lineage>
</organism>
<feature type="domain" description="Calcineurin-like phosphoesterase" evidence="2">
    <location>
        <begin position="55"/>
        <end position="257"/>
    </location>
</feature>
<evidence type="ECO:0000313" key="3">
    <source>
        <dbReference type="EMBL" id="ACZ61503.1"/>
    </source>
</evidence>
<dbReference type="InterPro" id="IPR029052">
    <property type="entry name" value="Metallo-depent_PP-like"/>
</dbReference>
<name>D2BGQ3_DEHMV</name>
<dbReference type="CDD" id="cd00838">
    <property type="entry name" value="MPP_superfamily"/>
    <property type="match status" value="1"/>
</dbReference>
<dbReference type="GO" id="GO:0005737">
    <property type="term" value="C:cytoplasm"/>
    <property type="evidence" value="ECO:0007669"/>
    <property type="project" value="TreeGrafter"/>
</dbReference>
<sequence length="297" mass="33410">MFLFGLESPLKQLEVRYILQTGLLKRPVLFFYNRYCQKRTVSHLTNYTLMVSLGMRYAVIADIHANLEALNAVLEDAYKRGVAEIWCLGDIVNYGPDPMACLEILRNRKHMAVAGNHDLAVAGKINHSLFELEAARCLVWTRNQLSSDMIDYLACLPKVTSDGDFTLVHGSLKRPEWDYITTPQIAAENFSLMNTPYCLVGHTHMPYVFTPGQNGICRGIPLMAGSMQPLRQTSLIINPGSVGQPRDGNPQASYGIYNDESRTFCLYRVPYNISATQKKMQKAKLPPFLSARLSKGR</sequence>
<reference evidence="3 4" key="1">
    <citation type="journal article" date="2009" name="PLoS Genet.">
        <title>Localized plasticity in the streamlined genomes of vinyl chloride respiring Dehalococcoides.</title>
        <authorList>
            <person name="McMurdie P.J."/>
            <person name="Behrens S.F."/>
            <person name="Muller J.A."/>
            <person name="Goke J."/>
            <person name="Ritalahti K.M."/>
            <person name="Wagner R."/>
            <person name="Goltsman E."/>
            <person name="Lapidus A."/>
            <person name="Holmes S."/>
            <person name="Loffler F.E."/>
            <person name="Spormann A.M."/>
        </authorList>
    </citation>
    <scope>NUCLEOTIDE SEQUENCE [LARGE SCALE GENOMIC DNA]</scope>
    <source>
        <strain evidence="3 4">VS</strain>
    </source>
</reference>
<dbReference type="PIRSF" id="PIRSF000883">
    <property type="entry name" value="Pesterase_MJ0912"/>
    <property type="match status" value="1"/>
</dbReference>
<dbReference type="PANTHER" id="PTHR42850">
    <property type="entry name" value="METALLOPHOSPHOESTERASE"/>
    <property type="match status" value="1"/>
</dbReference>